<organism evidence="5 6">
    <name type="scientific">Nocardia stercoris</name>
    <dbReference type="NCBI Taxonomy" id="2483361"/>
    <lineage>
        <taxon>Bacteria</taxon>
        <taxon>Bacillati</taxon>
        <taxon>Actinomycetota</taxon>
        <taxon>Actinomycetes</taxon>
        <taxon>Mycobacteriales</taxon>
        <taxon>Nocardiaceae</taxon>
        <taxon>Nocardia</taxon>
    </lineage>
</organism>
<comment type="caution">
    <text evidence="5">The sequence shown here is derived from an EMBL/GenBank/DDBJ whole genome shotgun (WGS) entry which is preliminary data.</text>
</comment>
<proteinExistence type="predicted"/>
<feature type="transmembrane region" description="Helical" evidence="4">
    <location>
        <begin position="167"/>
        <end position="186"/>
    </location>
</feature>
<evidence type="ECO:0008006" key="7">
    <source>
        <dbReference type="Google" id="ProtNLM"/>
    </source>
</evidence>
<name>A0A3M2KZL6_9NOCA</name>
<sequence length="323" mass="32139">MATRRPVNRITPRKRPAANDGGSAPNGADATVQAPAADATVKASLTDATVEAPADATVKVPVDATVSTSVADATVKTPVADATAVSAAADATAVSAAADATAVSAAADATAKVLTADAVAEASTADATVKIAAAQSNSADEITSAQVVASSPRRGRSFAGALAGRRLIVVAAAAAVLTAFAVLAAFRPGVPGGGNRAYADPAATAEVTAAARNALQTVYSYDSKTVGGYKDAVHKVVTGKMRTDFDSFADTTVSAIQQAQSTATATADPIGVTMLTGDHAELLVNLVVSATKDGVPQETASGPIVLRMQKTNGHWLASEIADR</sequence>
<keyword evidence="2 4" id="KW-0472">Membrane</keyword>
<keyword evidence="4" id="KW-0812">Transmembrane</keyword>
<evidence type="ECO:0000256" key="4">
    <source>
        <dbReference type="SAM" id="Phobius"/>
    </source>
</evidence>
<accession>A0A3M2KZL6</accession>
<reference evidence="5 6" key="1">
    <citation type="submission" date="2018-10" db="EMBL/GenBank/DDBJ databases">
        <title>Isolation from cow dung.</title>
        <authorList>
            <person name="Ling L."/>
        </authorList>
    </citation>
    <scope>NUCLEOTIDE SEQUENCE [LARGE SCALE GENOMIC DNA]</scope>
    <source>
        <strain evidence="5 6">NEAU-LL90</strain>
    </source>
</reference>
<dbReference type="OrthoDB" id="4578017at2"/>
<protein>
    <recommendedName>
        <fullName evidence="7">Mce-associated membrane protein</fullName>
    </recommendedName>
</protein>
<feature type="region of interest" description="Disordered" evidence="3">
    <location>
        <begin position="1"/>
        <end position="34"/>
    </location>
</feature>
<dbReference type="AlphaFoldDB" id="A0A3M2KZL6"/>
<evidence type="ECO:0000313" key="5">
    <source>
        <dbReference type="EMBL" id="RMI30927.1"/>
    </source>
</evidence>
<dbReference type="PANTHER" id="PTHR37042:SF4">
    <property type="entry name" value="OUTER MEMBRANE PROTEIN RV1973"/>
    <property type="match status" value="1"/>
</dbReference>
<dbReference type="RefSeq" id="WP_122189590.1">
    <property type="nucleotide sequence ID" value="NZ_RFFH01000008.1"/>
</dbReference>
<gene>
    <name evidence="5" type="ORF">EBN03_20065</name>
</gene>
<evidence type="ECO:0000256" key="3">
    <source>
        <dbReference type="SAM" id="MobiDB-lite"/>
    </source>
</evidence>
<keyword evidence="4" id="KW-1133">Transmembrane helix</keyword>
<dbReference type="PANTHER" id="PTHR37042">
    <property type="entry name" value="OUTER MEMBRANE PROTEIN RV1973"/>
    <property type="match status" value="1"/>
</dbReference>
<evidence type="ECO:0000256" key="1">
    <source>
        <dbReference type="ARBA" id="ARBA00004370"/>
    </source>
</evidence>
<evidence type="ECO:0000313" key="6">
    <source>
        <dbReference type="Proteomes" id="UP000279275"/>
    </source>
</evidence>
<keyword evidence="6" id="KW-1185">Reference proteome</keyword>
<dbReference type="GO" id="GO:0016020">
    <property type="term" value="C:membrane"/>
    <property type="evidence" value="ECO:0007669"/>
    <property type="project" value="UniProtKB-SubCell"/>
</dbReference>
<comment type="subcellular location">
    <subcellularLocation>
        <location evidence="1">Membrane</location>
    </subcellularLocation>
</comment>
<dbReference type="EMBL" id="RFFH01000008">
    <property type="protein sequence ID" value="RMI30927.1"/>
    <property type="molecule type" value="Genomic_DNA"/>
</dbReference>
<evidence type="ECO:0000256" key="2">
    <source>
        <dbReference type="ARBA" id="ARBA00023136"/>
    </source>
</evidence>
<dbReference type="Proteomes" id="UP000279275">
    <property type="component" value="Unassembled WGS sequence"/>
</dbReference>